<proteinExistence type="predicted"/>
<evidence type="ECO:0000313" key="2">
    <source>
        <dbReference type="Proteomes" id="UP000315010"/>
    </source>
</evidence>
<evidence type="ECO:0000313" key="1">
    <source>
        <dbReference type="EMBL" id="TWT76260.1"/>
    </source>
</evidence>
<dbReference type="EMBL" id="SJPJ01000002">
    <property type="protein sequence ID" value="TWT76260.1"/>
    <property type="molecule type" value="Genomic_DNA"/>
</dbReference>
<keyword evidence="2" id="KW-1185">Reference proteome</keyword>
<dbReference type="AlphaFoldDB" id="A0A5C5YN93"/>
<name>A0A5C5YN93_9BACT</name>
<dbReference type="Proteomes" id="UP000315010">
    <property type="component" value="Unassembled WGS sequence"/>
</dbReference>
<reference evidence="1 2" key="1">
    <citation type="submission" date="2019-02" db="EMBL/GenBank/DDBJ databases">
        <title>Deep-cultivation of Planctomycetes and their phenomic and genomic characterization uncovers novel biology.</title>
        <authorList>
            <person name="Wiegand S."/>
            <person name="Jogler M."/>
            <person name="Boedeker C."/>
            <person name="Pinto D."/>
            <person name="Vollmers J."/>
            <person name="Rivas-Marin E."/>
            <person name="Kohn T."/>
            <person name="Peeters S.H."/>
            <person name="Heuer A."/>
            <person name="Rast P."/>
            <person name="Oberbeckmann S."/>
            <person name="Bunk B."/>
            <person name="Jeske O."/>
            <person name="Meyerdierks A."/>
            <person name="Storesund J.E."/>
            <person name="Kallscheuer N."/>
            <person name="Luecker S."/>
            <person name="Lage O.M."/>
            <person name="Pohl T."/>
            <person name="Merkel B.J."/>
            <person name="Hornburger P."/>
            <person name="Mueller R.-W."/>
            <person name="Bruemmer F."/>
            <person name="Labrenz M."/>
            <person name="Spormann A.M."/>
            <person name="Op Den Camp H."/>
            <person name="Overmann J."/>
            <person name="Amann R."/>
            <person name="Jetten M.S.M."/>
            <person name="Mascher T."/>
            <person name="Medema M.H."/>
            <person name="Devos D.P."/>
            <person name="Kaster A.-K."/>
            <person name="Ovreas L."/>
            <person name="Rohde M."/>
            <person name="Galperin M.Y."/>
            <person name="Jogler C."/>
        </authorList>
    </citation>
    <scope>NUCLEOTIDE SEQUENCE [LARGE SCALE GENOMIC DNA]</scope>
    <source>
        <strain evidence="1 2">CA13</strain>
    </source>
</reference>
<accession>A0A5C5YN93</accession>
<organism evidence="1 2">
    <name type="scientific">Novipirellula herctigrandis</name>
    <dbReference type="NCBI Taxonomy" id="2527986"/>
    <lineage>
        <taxon>Bacteria</taxon>
        <taxon>Pseudomonadati</taxon>
        <taxon>Planctomycetota</taxon>
        <taxon>Planctomycetia</taxon>
        <taxon>Pirellulales</taxon>
        <taxon>Pirellulaceae</taxon>
        <taxon>Novipirellula</taxon>
    </lineage>
</organism>
<sequence length="121" mass="13588">MHLGAQLGHPPICRSAEANSNLELTRIRHSVNHIALHGKRFDCRLRLLIEENLASVPIAIHGTQLRGFSLEILNAGTFSTRISATRTRIAADIVIHIAILHRCLTRFTFKRNTNFFIKPSA</sequence>
<comment type="caution">
    <text evidence="1">The sequence shown here is derived from an EMBL/GenBank/DDBJ whole genome shotgun (WGS) entry which is preliminary data.</text>
</comment>
<gene>
    <name evidence="1" type="ORF">CA13_67520</name>
</gene>
<protein>
    <submittedName>
        <fullName evidence="1">Uncharacterized protein</fullName>
    </submittedName>
</protein>